<comment type="similarity">
    <text evidence="1">In the C-terminal section; belongs to the transposase 35 family.</text>
</comment>
<evidence type="ECO:0000313" key="9">
    <source>
        <dbReference type="Proteomes" id="UP000003835"/>
    </source>
</evidence>
<reference evidence="8 9" key="1">
    <citation type="submission" date="2008-07" db="EMBL/GenBank/DDBJ databases">
        <authorList>
            <person name="Tandeau de Marsac N."/>
            <person name="Ferriera S."/>
            <person name="Johnson J."/>
            <person name="Kravitz S."/>
            <person name="Beeson K."/>
            <person name="Sutton G."/>
            <person name="Rogers Y.-H."/>
            <person name="Friedman R."/>
            <person name="Frazier M."/>
            <person name="Venter J.C."/>
        </authorList>
    </citation>
    <scope>NUCLEOTIDE SEQUENCE [LARGE SCALE GENOMIC DNA]</scope>
    <source>
        <strain evidence="8 9">PCC 7420</strain>
    </source>
</reference>
<keyword evidence="4" id="KW-0233">DNA recombination</keyword>
<sequence length="208" mass="23506">VASKRLRRKRPPNRNKKVKGSRRWKKERKQLSKVQSKIARQREDWLHKVTSDIVSGNSLIGGEQLNVKGMTRKAKKGKRKKQKAGLNRSILDVGFGLVGDLLTYKSAEAGGFYVESPTRMLKPTQRCAKCWELTPKSLADRVHVCSNPDCGHTEDRDINAAQVNEIWARGLERTSLDAELPSSTDCGSMKQLGARKRQKQRLQQSKSL</sequence>
<dbReference type="EMBL" id="DS989854">
    <property type="protein sequence ID" value="EDX74257.1"/>
    <property type="molecule type" value="Genomic_DNA"/>
</dbReference>
<dbReference type="InterPro" id="IPR001959">
    <property type="entry name" value="Transposase"/>
</dbReference>
<dbReference type="NCBIfam" id="NF040570">
    <property type="entry name" value="guided_TnpB"/>
    <property type="match status" value="1"/>
</dbReference>
<keyword evidence="9" id="KW-1185">Reference proteome</keyword>
<dbReference type="Proteomes" id="UP000003835">
    <property type="component" value="Unassembled WGS sequence"/>
</dbReference>
<evidence type="ECO:0000256" key="2">
    <source>
        <dbReference type="ARBA" id="ARBA00022578"/>
    </source>
</evidence>
<dbReference type="eggNOG" id="COG0675">
    <property type="taxonomic scope" value="Bacteria"/>
</dbReference>
<accession>B4VVH5</accession>
<keyword evidence="3 8" id="KW-0238">DNA-binding</keyword>
<dbReference type="GO" id="GO:0003677">
    <property type="term" value="F:DNA binding"/>
    <property type="evidence" value="ECO:0007669"/>
    <property type="project" value="UniProtKB-KW"/>
</dbReference>
<evidence type="ECO:0000313" key="8">
    <source>
        <dbReference type="EMBL" id="EDX74257.1"/>
    </source>
</evidence>
<dbReference type="GO" id="GO:0006310">
    <property type="term" value="P:DNA recombination"/>
    <property type="evidence" value="ECO:0007669"/>
    <property type="project" value="UniProtKB-KW"/>
</dbReference>
<protein>
    <submittedName>
        <fullName evidence="8">Putative transposase DNA-binding domain family</fullName>
    </submittedName>
</protein>
<keyword evidence="2" id="KW-0815">Transposition</keyword>
<feature type="region of interest" description="Disordered" evidence="5">
    <location>
        <begin position="1"/>
        <end position="35"/>
    </location>
</feature>
<feature type="domain" description="Probable transposase IS891/IS1136/IS1341" evidence="6">
    <location>
        <begin position="8"/>
        <end position="72"/>
    </location>
</feature>
<organism evidence="8 9">
    <name type="scientific">Coleofasciculus chthonoplastes PCC 7420</name>
    <dbReference type="NCBI Taxonomy" id="118168"/>
    <lineage>
        <taxon>Bacteria</taxon>
        <taxon>Bacillati</taxon>
        <taxon>Cyanobacteriota</taxon>
        <taxon>Cyanophyceae</taxon>
        <taxon>Coleofasciculales</taxon>
        <taxon>Coleofasciculaceae</taxon>
        <taxon>Coleofasciculus</taxon>
    </lineage>
</organism>
<evidence type="ECO:0000256" key="1">
    <source>
        <dbReference type="ARBA" id="ARBA00008761"/>
    </source>
</evidence>
<dbReference type="Pfam" id="PF01385">
    <property type="entry name" value="OrfB_IS605"/>
    <property type="match status" value="1"/>
</dbReference>
<feature type="non-terminal residue" evidence="8">
    <location>
        <position position="1"/>
    </location>
</feature>
<dbReference type="HOGENOM" id="CLU_1317842_0_0_3"/>
<gene>
    <name evidence="8" type="ORF">MC7420_4242</name>
</gene>
<evidence type="ECO:0000259" key="7">
    <source>
        <dbReference type="Pfam" id="PF07282"/>
    </source>
</evidence>
<dbReference type="OrthoDB" id="439709at2"/>
<dbReference type="InterPro" id="IPR010095">
    <property type="entry name" value="Cas12f1-like_TNB"/>
</dbReference>
<evidence type="ECO:0000256" key="5">
    <source>
        <dbReference type="SAM" id="MobiDB-lite"/>
    </source>
</evidence>
<dbReference type="AlphaFoldDB" id="B4VVH5"/>
<dbReference type="Pfam" id="PF07282">
    <property type="entry name" value="Cas12f1-like_TNB"/>
    <property type="match status" value="1"/>
</dbReference>
<evidence type="ECO:0000259" key="6">
    <source>
        <dbReference type="Pfam" id="PF01385"/>
    </source>
</evidence>
<dbReference type="GO" id="GO:0032196">
    <property type="term" value="P:transposition"/>
    <property type="evidence" value="ECO:0007669"/>
    <property type="project" value="UniProtKB-KW"/>
</dbReference>
<dbReference type="RefSeq" id="WP_006102562.1">
    <property type="nucleotide sequence ID" value="NZ_DS989854.1"/>
</dbReference>
<feature type="domain" description="Cas12f1-like TNB" evidence="7">
    <location>
        <begin position="98"/>
        <end position="162"/>
    </location>
</feature>
<proteinExistence type="inferred from homology"/>
<evidence type="ECO:0000256" key="3">
    <source>
        <dbReference type="ARBA" id="ARBA00023125"/>
    </source>
</evidence>
<evidence type="ECO:0000256" key="4">
    <source>
        <dbReference type="ARBA" id="ARBA00023172"/>
    </source>
</evidence>
<feature type="region of interest" description="Disordered" evidence="5">
    <location>
        <begin position="179"/>
        <end position="208"/>
    </location>
</feature>
<feature type="compositionally biased region" description="Basic residues" evidence="5">
    <location>
        <begin position="1"/>
        <end position="28"/>
    </location>
</feature>
<name>B4VVH5_9CYAN</name>